<feature type="region of interest" description="Disordered" evidence="1">
    <location>
        <begin position="248"/>
        <end position="325"/>
    </location>
</feature>
<feature type="compositionally biased region" description="Basic and acidic residues" evidence="1">
    <location>
        <begin position="256"/>
        <end position="266"/>
    </location>
</feature>
<name>A0ABN9RWK7_9DINO</name>
<evidence type="ECO:0000313" key="3">
    <source>
        <dbReference type="Proteomes" id="UP001189429"/>
    </source>
</evidence>
<keyword evidence="3" id="KW-1185">Reference proteome</keyword>
<dbReference type="Proteomes" id="UP001189429">
    <property type="component" value="Unassembled WGS sequence"/>
</dbReference>
<protein>
    <submittedName>
        <fullName evidence="2">Uncharacterized protein</fullName>
    </submittedName>
</protein>
<feature type="compositionally biased region" description="Basic residues" evidence="1">
    <location>
        <begin position="312"/>
        <end position="325"/>
    </location>
</feature>
<dbReference type="EMBL" id="CAUYUJ010008199">
    <property type="protein sequence ID" value="CAK0823151.1"/>
    <property type="molecule type" value="Genomic_DNA"/>
</dbReference>
<organism evidence="2 3">
    <name type="scientific">Prorocentrum cordatum</name>
    <dbReference type="NCBI Taxonomy" id="2364126"/>
    <lineage>
        <taxon>Eukaryota</taxon>
        <taxon>Sar</taxon>
        <taxon>Alveolata</taxon>
        <taxon>Dinophyceae</taxon>
        <taxon>Prorocentrales</taxon>
        <taxon>Prorocentraceae</taxon>
        <taxon>Prorocentrum</taxon>
    </lineage>
</organism>
<proteinExistence type="predicted"/>
<gene>
    <name evidence="2" type="ORF">PCOR1329_LOCUS23983</name>
</gene>
<feature type="region of interest" description="Disordered" evidence="1">
    <location>
        <begin position="193"/>
        <end position="213"/>
    </location>
</feature>
<reference evidence="2" key="1">
    <citation type="submission" date="2023-10" db="EMBL/GenBank/DDBJ databases">
        <authorList>
            <person name="Chen Y."/>
            <person name="Shah S."/>
            <person name="Dougan E. K."/>
            <person name="Thang M."/>
            <person name="Chan C."/>
        </authorList>
    </citation>
    <scope>NUCLEOTIDE SEQUENCE [LARGE SCALE GENOMIC DNA]</scope>
</reference>
<sequence>MAAAFGAKEQRLHLLRDELLGTIELRMGRVYEGLTVAARDARAAGFVDRRMAKAAERVDTAYHLVRHLTEQRCARMVGEFRTACAGPPLAGVGASRGCGPDDIVALGDMKKTGLLDEQVSEDSDSTAASMEPVLVIGKAPYVEELTYCDDAENHSESEAEHAASGSLGMFVEQVDVVPTAVCNDGVCESRLTSYNSPPTKPPQPNPKAQIYPRFPVGGGRETSKKHMWNPYPPQPEIRVFGLGWGGLVGSQQRPGPEAERIVRGAERQGQAVRRGLGGSPEAARPPEVRRRSQPSEGAAPVRRAGLGQGGGRGHRQWLRPPALHR</sequence>
<evidence type="ECO:0000313" key="2">
    <source>
        <dbReference type="EMBL" id="CAK0823151.1"/>
    </source>
</evidence>
<comment type="caution">
    <text evidence="2">The sequence shown here is derived from an EMBL/GenBank/DDBJ whole genome shotgun (WGS) entry which is preliminary data.</text>
</comment>
<evidence type="ECO:0000256" key="1">
    <source>
        <dbReference type="SAM" id="MobiDB-lite"/>
    </source>
</evidence>
<accession>A0ABN9RWK7</accession>